<dbReference type="Proteomes" id="UP000075840">
    <property type="component" value="Unassembled WGS sequence"/>
</dbReference>
<dbReference type="EnsemblMetazoa" id="AARA014422-RA">
    <property type="protein sequence ID" value="AARA014422-PA"/>
    <property type="gene ID" value="AARA014422"/>
</dbReference>
<organism evidence="1 2">
    <name type="scientific">Anopheles arabiensis</name>
    <name type="common">Mosquito</name>
    <dbReference type="NCBI Taxonomy" id="7173"/>
    <lineage>
        <taxon>Eukaryota</taxon>
        <taxon>Metazoa</taxon>
        <taxon>Ecdysozoa</taxon>
        <taxon>Arthropoda</taxon>
        <taxon>Hexapoda</taxon>
        <taxon>Insecta</taxon>
        <taxon>Pterygota</taxon>
        <taxon>Neoptera</taxon>
        <taxon>Endopterygota</taxon>
        <taxon>Diptera</taxon>
        <taxon>Nematocera</taxon>
        <taxon>Culicoidea</taxon>
        <taxon>Culicidae</taxon>
        <taxon>Anophelinae</taxon>
        <taxon>Anopheles</taxon>
    </lineage>
</organism>
<name>A0A182IG16_ANOAR</name>
<reference evidence="1" key="1">
    <citation type="submission" date="2022-08" db="UniProtKB">
        <authorList>
            <consortium name="EnsemblMetazoa"/>
        </authorList>
    </citation>
    <scope>IDENTIFICATION</scope>
    <source>
        <strain evidence="1">Dongola</strain>
    </source>
</reference>
<keyword evidence="2" id="KW-1185">Reference proteome</keyword>
<dbReference type="AlphaFoldDB" id="A0A182IG16"/>
<accession>A0A182IG16</accession>
<evidence type="ECO:0000313" key="2">
    <source>
        <dbReference type="Proteomes" id="UP000075840"/>
    </source>
</evidence>
<proteinExistence type="predicted"/>
<sequence>WRKLRSVEKNVGNVVSVLYERKLTLNCANPQRKCILRARQRFGYGFGVFAETDRGRKGGKLFPSFVGAEHLKKKKRKQ</sequence>
<protein>
    <submittedName>
        <fullName evidence="1">Uncharacterized protein</fullName>
    </submittedName>
</protein>
<dbReference type="EMBL" id="APCN01000618">
    <property type="status" value="NOT_ANNOTATED_CDS"/>
    <property type="molecule type" value="Genomic_DNA"/>
</dbReference>
<evidence type="ECO:0000313" key="1">
    <source>
        <dbReference type="EnsemblMetazoa" id="AARA014422-PA"/>
    </source>
</evidence>
<dbReference type="VEuPathDB" id="VectorBase:AARA014422"/>